<evidence type="ECO:0000256" key="2">
    <source>
        <dbReference type="ARBA" id="ARBA00004496"/>
    </source>
</evidence>
<feature type="active site" description="Nucleophile; for GATase activity" evidence="10">
    <location>
        <position position="2"/>
    </location>
</feature>
<evidence type="ECO:0000256" key="5">
    <source>
        <dbReference type="ARBA" id="ARBA00022490"/>
    </source>
</evidence>
<dbReference type="GO" id="GO:0046349">
    <property type="term" value="P:amino sugar biosynthetic process"/>
    <property type="evidence" value="ECO:0007669"/>
    <property type="project" value="UniProtKB-ARBA"/>
</dbReference>
<comment type="subcellular location">
    <subcellularLocation>
        <location evidence="2 10">Cytoplasm</location>
    </subcellularLocation>
</comment>
<dbReference type="SUPFAM" id="SSF53697">
    <property type="entry name" value="SIS domain"/>
    <property type="match status" value="1"/>
</dbReference>
<dbReference type="GO" id="GO:0097367">
    <property type="term" value="F:carbohydrate derivative binding"/>
    <property type="evidence" value="ECO:0007669"/>
    <property type="project" value="InterPro"/>
</dbReference>
<name>A0A1G7JXZ0_RHOCA</name>
<dbReference type="OrthoDB" id="9761808at2"/>
<dbReference type="PANTHER" id="PTHR10937:SF0">
    <property type="entry name" value="GLUTAMINE--FRUCTOSE-6-PHOSPHATE TRANSAMINASE (ISOMERIZING)"/>
    <property type="match status" value="1"/>
</dbReference>
<organism evidence="13 14">
    <name type="scientific">Rhodobacter capsulatus</name>
    <name type="common">Rhodopseudomonas capsulata</name>
    <dbReference type="NCBI Taxonomy" id="1061"/>
    <lineage>
        <taxon>Bacteria</taxon>
        <taxon>Pseudomonadati</taxon>
        <taxon>Pseudomonadota</taxon>
        <taxon>Alphaproteobacteria</taxon>
        <taxon>Rhodobacterales</taxon>
        <taxon>Rhodobacter group</taxon>
        <taxon>Rhodobacter</taxon>
    </lineage>
</organism>
<keyword evidence="9" id="KW-0315">Glutamine amidotransferase</keyword>
<dbReference type="Proteomes" id="UP000183812">
    <property type="component" value="Unassembled WGS sequence"/>
</dbReference>
<dbReference type="InterPro" id="IPR047084">
    <property type="entry name" value="GFAT_N"/>
</dbReference>
<dbReference type="InterPro" id="IPR046348">
    <property type="entry name" value="SIS_dom_sf"/>
</dbReference>
<dbReference type="InterPro" id="IPR035466">
    <property type="entry name" value="GlmS/AgaS_SIS"/>
</dbReference>
<evidence type="ECO:0000256" key="1">
    <source>
        <dbReference type="ARBA" id="ARBA00001031"/>
    </source>
</evidence>
<dbReference type="InterPro" id="IPR035490">
    <property type="entry name" value="GlmS/FrlB_SIS"/>
</dbReference>
<dbReference type="AlphaFoldDB" id="A0A1G7JXZ0"/>
<gene>
    <name evidence="10" type="primary">glmS</name>
    <name evidence="13" type="ORF">SAMN04244550_02002</name>
</gene>
<comment type="function">
    <text evidence="10">Catalyzes the first step in hexosamine metabolism, converting fructose-6P into glucosamine-6P using glutamine as a nitrogen source.</text>
</comment>
<dbReference type="GO" id="GO:0005829">
    <property type="term" value="C:cytosol"/>
    <property type="evidence" value="ECO:0007669"/>
    <property type="project" value="TreeGrafter"/>
</dbReference>
<evidence type="ECO:0000256" key="6">
    <source>
        <dbReference type="ARBA" id="ARBA00022576"/>
    </source>
</evidence>
<dbReference type="FunFam" id="3.40.50.10490:FF:000001">
    <property type="entry name" value="Glutamine--fructose-6-phosphate aminotransferase [isomerizing]"/>
    <property type="match status" value="1"/>
</dbReference>
<dbReference type="CDD" id="cd05009">
    <property type="entry name" value="SIS_GlmS_GlmD_2"/>
    <property type="match status" value="1"/>
</dbReference>
<dbReference type="GO" id="GO:0005975">
    <property type="term" value="P:carbohydrate metabolic process"/>
    <property type="evidence" value="ECO:0007669"/>
    <property type="project" value="UniProtKB-UniRule"/>
</dbReference>
<feature type="domain" description="SIS" evidence="12">
    <location>
        <begin position="278"/>
        <end position="420"/>
    </location>
</feature>
<dbReference type="GO" id="GO:0004360">
    <property type="term" value="F:glutamine-fructose-6-phosphate transaminase (isomerizing) activity"/>
    <property type="evidence" value="ECO:0007669"/>
    <property type="project" value="UniProtKB-UniRule"/>
</dbReference>
<evidence type="ECO:0000259" key="11">
    <source>
        <dbReference type="PROSITE" id="PS51278"/>
    </source>
</evidence>
<dbReference type="GO" id="GO:0006002">
    <property type="term" value="P:fructose 6-phosphate metabolic process"/>
    <property type="evidence" value="ECO:0007669"/>
    <property type="project" value="TreeGrafter"/>
</dbReference>
<dbReference type="NCBIfam" id="NF001484">
    <property type="entry name" value="PRK00331.1"/>
    <property type="match status" value="1"/>
</dbReference>
<dbReference type="FunFam" id="3.40.50.10490:FF:000002">
    <property type="entry name" value="Glutamine--fructose-6-phosphate aminotransferase [isomerizing]"/>
    <property type="match status" value="1"/>
</dbReference>
<dbReference type="EMBL" id="FNAY01000009">
    <property type="protein sequence ID" value="SDF29711.1"/>
    <property type="molecule type" value="Genomic_DNA"/>
</dbReference>
<accession>A0A1G7JXZ0</accession>
<dbReference type="CDD" id="cd05008">
    <property type="entry name" value="SIS_GlmS_GlmD_1"/>
    <property type="match status" value="1"/>
</dbReference>
<dbReference type="GO" id="GO:0006487">
    <property type="term" value="P:protein N-linked glycosylation"/>
    <property type="evidence" value="ECO:0007669"/>
    <property type="project" value="TreeGrafter"/>
</dbReference>
<dbReference type="InterPro" id="IPR017932">
    <property type="entry name" value="GATase_2_dom"/>
</dbReference>
<evidence type="ECO:0000313" key="14">
    <source>
        <dbReference type="Proteomes" id="UP000183812"/>
    </source>
</evidence>
<dbReference type="CDD" id="cd00714">
    <property type="entry name" value="GFAT"/>
    <property type="match status" value="1"/>
</dbReference>
<keyword evidence="5 10" id="KW-0963">Cytoplasm</keyword>
<dbReference type="SUPFAM" id="SSF56235">
    <property type="entry name" value="N-terminal nucleophile aminohydrolases (Ntn hydrolases)"/>
    <property type="match status" value="1"/>
</dbReference>
<sequence>MCGIIGVLGFHEVAPLLVESLKRLEYRGYDSAGIATVNDGKLDRRRAVGKLVNLSDLLVHEPLAGKAGIGHTRWATHGAATTVNAHPHRSGPVAVVHNGIIENFRELRAELAKAGIAPETQTDTETVALMTRLFIDRGLSVREAAVATLQKLEGAFALLWLFEGEDDLMIAARKGSPLAIGHGDGEMFVGSDAIALSPFTDRITYLAEGDHAFVTRRGAEIFDAEGRRANREETRIDLSSTRVEKAGYKHFMAKEIAEQPVVLGDALRHYLTQDGVNLPAELDFSGLERLTLVACGTAFYACSVAKYWFEQLAGLPCEIDVASEFRYREPPLPANSYAIFVSQSGETADTLAALRYCTEKVRKTVAVVNVPTSSIAREADLALPILAGVEVGVASTKAFTCQLLALAVMALKAGIDRGHLSPDQLAGHLETLRALPGLMNAALSTSDEIAKLAERLAEAQDILFLGRGPMYPLALEGALKLKEISYIHAEGYASGELKHGPIALIDRMVPVIVLAPHDRLFDKTVSNMQEVMARHGKVLLITDGRGIATAAEGTWASLRLPEVAEPFAPILYALPAQLLAYHTAIAKGTDVDQPRNLAKSVTVE</sequence>
<reference evidence="13 14" key="1">
    <citation type="submission" date="2016-10" db="EMBL/GenBank/DDBJ databases">
        <authorList>
            <person name="de Groot N.N."/>
        </authorList>
    </citation>
    <scope>NUCLEOTIDE SEQUENCE [LARGE SCALE GENOMIC DNA]</scope>
    <source>
        <strain evidence="14">DSM 938 / 37b4</strain>
    </source>
</reference>
<protein>
    <recommendedName>
        <fullName evidence="4 10">Glutamine--fructose-6-phosphate aminotransferase [isomerizing]</fullName>
        <ecNumber evidence="3 10">2.6.1.16</ecNumber>
    </recommendedName>
    <alternativeName>
        <fullName evidence="10">D-fructose-6-phosphate amidotransferase</fullName>
    </alternativeName>
    <alternativeName>
        <fullName evidence="10">GFAT</fullName>
    </alternativeName>
    <alternativeName>
        <fullName evidence="10">Glucosamine-6-phosphate synthase</fullName>
    </alternativeName>
    <alternativeName>
        <fullName evidence="10">Hexosephosphate aminotransferase</fullName>
    </alternativeName>
    <alternativeName>
        <fullName evidence="10">L-glutamine--D-fructose-6-phosphate amidotransferase</fullName>
    </alternativeName>
</protein>
<dbReference type="EC" id="2.6.1.16" evidence="3 10"/>
<proteinExistence type="inferred from homology"/>
<evidence type="ECO:0000256" key="3">
    <source>
        <dbReference type="ARBA" id="ARBA00012916"/>
    </source>
</evidence>
<evidence type="ECO:0000256" key="10">
    <source>
        <dbReference type="HAMAP-Rule" id="MF_00164"/>
    </source>
</evidence>
<evidence type="ECO:0000256" key="7">
    <source>
        <dbReference type="ARBA" id="ARBA00022679"/>
    </source>
</evidence>
<feature type="domain" description="Glutamine amidotransferase type-2" evidence="11">
    <location>
        <begin position="2"/>
        <end position="217"/>
    </location>
</feature>
<dbReference type="HAMAP" id="MF_00164">
    <property type="entry name" value="GlmS"/>
    <property type="match status" value="1"/>
</dbReference>
<dbReference type="FunFam" id="3.60.20.10:FF:000006">
    <property type="entry name" value="Glutamine--fructose-6-phosphate aminotransferase [isomerizing]"/>
    <property type="match status" value="1"/>
</dbReference>
<keyword evidence="7 10" id="KW-0808">Transferase</keyword>
<dbReference type="NCBIfam" id="TIGR01135">
    <property type="entry name" value="glmS"/>
    <property type="match status" value="1"/>
</dbReference>
<dbReference type="InterPro" id="IPR001347">
    <property type="entry name" value="SIS_dom"/>
</dbReference>
<feature type="active site" description="For Fru-6P isomerization activity" evidence="10">
    <location>
        <position position="599"/>
    </location>
</feature>
<keyword evidence="6 10" id="KW-0032">Aminotransferase</keyword>
<dbReference type="GO" id="GO:0006047">
    <property type="term" value="P:UDP-N-acetylglucosamine metabolic process"/>
    <property type="evidence" value="ECO:0007669"/>
    <property type="project" value="TreeGrafter"/>
</dbReference>
<dbReference type="InterPro" id="IPR029055">
    <property type="entry name" value="Ntn_hydrolases_N"/>
</dbReference>
<feature type="initiator methionine" description="Removed" evidence="10">
    <location>
        <position position="1"/>
    </location>
</feature>
<keyword evidence="8" id="KW-0677">Repeat</keyword>
<evidence type="ECO:0000256" key="8">
    <source>
        <dbReference type="ARBA" id="ARBA00022737"/>
    </source>
</evidence>
<dbReference type="PROSITE" id="PS51464">
    <property type="entry name" value="SIS"/>
    <property type="match status" value="2"/>
</dbReference>
<dbReference type="Gene3D" id="3.40.50.10490">
    <property type="entry name" value="Glucose-6-phosphate isomerase like protein, domain 1"/>
    <property type="match status" value="2"/>
</dbReference>
<comment type="subunit">
    <text evidence="10">Homodimer.</text>
</comment>
<dbReference type="RefSeq" id="WP_074553969.1">
    <property type="nucleotide sequence ID" value="NZ_CP119563.1"/>
</dbReference>
<comment type="catalytic activity">
    <reaction evidence="1 10">
        <text>D-fructose 6-phosphate + L-glutamine = D-glucosamine 6-phosphate + L-glutamate</text>
        <dbReference type="Rhea" id="RHEA:13237"/>
        <dbReference type="ChEBI" id="CHEBI:29985"/>
        <dbReference type="ChEBI" id="CHEBI:58359"/>
        <dbReference type="ChEBI" id="CHEBI:58725"/>
        <dbReference type="ChEBI" id="CHEBI:61527"/>
        <dbReference type="EC" id="2.6.1.16"/>
    </reaction>
</comment>
<evidence type="ECO:0000256" key="4">
    <source>
        <dbReference type="ARBA" id="ARBA00016090"/>
    </source>
</evidence>
<dbReference type="PANTHER" id="PTHR10937">
    <property type="entry name" value="GLUCOSAMINE--FRUCTOSE-6-PHOSPHATE AMINOTRANSFERASE, ISOMERIZING"/>
    <property type="match status" value="1"/>
</dbReference>
<evidence type="ECO:0000256" key="9">
    <source>
        <dbReference type="ARBA" id="ARBA00022962"/>
    </source>
</evidence>
<evidence type="ECO:0000259" key="12">
    <source>
        <dbReference type="PROSITE" id="PS51464"/>
    </source>
</evidence>
<dbReference type="Pfam" id="PF13522">
    <property type="entry name" value="GATase_6"/>
    <property type="match status" value="1"/>
</dbReference>
<dbReference type="InterPro" id="IPR005855">
    <property type="entry name" value="GFAT"/>
</dbReference>
<dbReference type="PROSITE" id="PS51278">
    <property type="entry name" value="GATASE_TYPE_2"/>
    <property type="match status" value="1"/>
</dbReference>
<dbReference type="Pfam" id="PF01380">
    <property type="entry name" value="SIS"/>
    <property type="match status" value="2"/>
</dbReference>
<feature type="domain" description="SIS" evidence="12">
    <location>
        <begin position="452"/>
        <end position="594"/>
    </location>
</feature>
<evidence type="ECO:0000313" key="13">
    <source>
        <dbReference type="EMBL" id="SDF29711.1"/>
    </source>
</evidence>
<dbReference type="Gene3D" id="3.60.20.10">
    <property type="entry name" value="Glutamine Phosphoribosylpyrophosphate, subunit 1, domain 1"/>
    <property type="match status" value="1"/>
</dbReference>